<keyword evidence="5" id="KW-0460">Magnesium</keyword>
<dbReference type="CDD" id="cd00685">
    <property type="entry name" value="Trans_IPPS_HT"/>
    <property type="match status" value="1"/>
</dbReference>
<dbReference type="InterPro" id="IPR008949">
    <property type="entry name" value="Isoprenoid_synthase_dom_sf"/>
</dbReference>
<keyword evidence="8" id="KW-1185">Reference proteome</keyword>
<dbReference type="InterPro" id="IPR000092">
    <property type="entry name" value="Polyprenyl_synt"/>
</dbReference>
<dbReference type="SFLD" id="SFLDS00005">
    <property type="entry name" value="Isoprenoid_Synthase_Type_I"/>
    <property type="match status" value="1"/>
</dbReference>
<dbReference type="InterPro" id="IPR033749">
    <property type="entry name" value="Polyprenyl_synt_CS"/>
</dbReference>
<evidence type="ECO:0000313" key="7">
    <source>
        <dbReference type="EMBL" id="RDB35657.1"/>
    </source>
</evidence>
<dbReference type="GO" id="GO:0008299">
    <property type="term" value="P:isoprenoid biosynthetic process"/>
    <property type="evidence" value="ECO:0007669"/>
    <property type="project" value="InterPro"/>
</dbReference>
<dbReference type="AlphaFoldDB" id="A0A369KS38"/>
<sequence>MNLNFYSCIFEELEYLEKKLVEYLLTPNKPTNDVLKHIFSSGGKRIRPAIFLLCSKLINYDDEHKFPISSVCEYIHTASLLHDDVIDNSTLRRNKPTVNSVWGDETAVLSGDLIYSAACRLMVKTQSLPLIDDFAECIRSMSESELFQLELLWKKDVSLNDYYRVVLGKTAILFQACAKTPCYLKKTDPKIISELENYGRNLGFAFQIFDDYLDYEGTQTLLGKPVLSDLLEGKITLPLIYSLNSNHSLTNKLNLLVNLIIENGSASNDEKSELLELVKLTGGLNHAFIKAQEHIDLAKNSLNQIEKNFSLSQSQIEALNSLKEITSFVLNRKH</sequence>
<keyword evidence="3 6" id="KW-0808">Transferase</keyword>
<comment type="similarity">
    <text evidence="2 6">Belongs to the FPP/GGPP synthase family.</text>
</comment>
<keyword evidence="4" id="KW-0479">Metal-binding</keyword>
<dbReference type="GO" id="GO:0046872">
    <property type="term" value="F:metal ion binding"/>
    <property type="evidence" value="ECO:0007669"/>
    <property type="project" value="UniProtKB-KW"/>
</dbReference>
<protein>
    <submittedName>
        <fullName evidence="7">Polyprenyl synthetase family protein</fullName>
    </submittedName>
</protein>
<dbReference type="SUPFAM" id="SSF48576">
    <property type="entry name" value="Terpenoid synthases"/>
    <property type="match status" value="1"/>
</dbReference>
<organism evidence="7 8">
    <name type="scientific">Spirobacillus cienkowskii</name>
    <dbReference type="NCBI Taxonomy" id="495820"/>
    <lineage>
        <taxon>Bacteria</taxon>
        <taxon>Pseudomonadati</taxon>
        <taxon>Bdellovibrionota</taxon>
        <taxon>Oligoflexia</taxon>
        <taxon>Silvanigrellales</taxon>
        <taxon>Spirobacillus</taxon>
    </lineage>
</organism>
<comment type="caution">
    <text evidence="7">The sequence shown here is derived from an EMBL/GenBank/DDBJ whole genome shotgun (WGS) entry which is preliminary data.</text>
</comment>
<evidence type="ECO:0000256" key="2">
    <source>
        <dbReference type="ARBA" id="ARBA00006706"/>
    </source>
</evidence>
<evidence type="ECO:0000256" key="6">
    <source>
        <dbReference type="RuleBase" id="RU004466"/>
    </source>
</evidence>
<proteinExistence type="inferred from homology"/>
<dbReference type="PROSITE" id="PS00444">
    <property type="entry name" value="POLYPRENYL_SYNTHASE_2"/>
    <property type="match status" value="1"/>
</dbReference>
<evidence type="ECO:0000256" key="1">
    <source>
        <dbReference type="ARBA" id="ARBA00001946"/>
    </source>
</evidence>
<evidence type="ECO:0000256" key="3">
    <source>
        <dbReference type="ARBA" id="ARBA00022679"/>
    </source>
</evidence>
<dbReference type="EMBL" id="QOVW01000079">
    <property type="protein sequence ID" value="RDB35657.1"/>
    <property type="molecule type" value="Genomic_DNA"/>
</dbReference>
<dbReference type="Pfam" id="PF00348">
    <property type="entry name" value="polyprenyl_synt"/>
    <property type="match status" value="1"/>
</dbReference>
<evidence type="ECO:0000313" key="8">
    <source>
        <dbReference type="Proteomes" id="UP000253934"/>
    </source>
</evidence>
<dbReference type="GO" id="GO:0004659">
    <property type="term" value="F:prenyltransferase activity"/>
    <property type="evidence" value="ECO:0007669"/>
    <property type="project" value="InterPro"/>
</dbReference>
<accession>A0A369KS38</accession>
<dbReference type="PANTHER" id="PTHR12001">
    <property type="entry name" value="GERANYLGERANYL PYROPHOSPHATE SYNTHASE"/>
    <property type="match status" value="1"/>
</dbReference>
<comment type="cofactor">
    <cofactor evidence="1">
        <name>Mg(2+)</name>
        <dbReference type="ChEBI" id="CHEBI:18420"/>
    </cofactor>
</comment>
<dbReference type="PANTHER" id="PTHR12001:SF69">
    <property type="entry name" value="ALL TRANS-POLYPRENYL-DIPHOSPHATE SYNTHASE PDSS1"/>
    <property type="match status" value="1"/>
</dbReference>
<evidence type="ECO:0000256" key="4">
    <source>
        <dbReference type="ARBA" id="ARBA00022723"/>
    </source>
</evidence>
<gene>
    <name evidence="7" type="ORF">DCC88_09220</name>
</gene>
<name>A0A369KS38_9BACT</name>
<dbReference type="Proteomes" id="UP000253934">
    <property type="component" value="Unassembled WGS sequence"/>
</dbReference>
<evidence type="ECO:0000256" key="5">
    <source>
        <dbReference type="ARBA" id="ARBA00022842"/>
    </source>
</evidence>
<reference evidence="7" key="1">
    <citation type="submission" date="2018-04" db="EMBL/GenBank/DDBJ databases">
        <title>Draft genome sequence of the Candidatus Spirobacillus cienkowskii, a pathogen of freshwater Daphnia species, reconstructed from hemolymph metagenomic reads.</title>
        <authorList>
            <person name="Bresciani L."/>
            <person name="Lemos L.N."/>
            <person name="Wale N."/>
            <person name="Lin J.Y."/>
            <person name="Fernandes G.R."/>
            <person name="Duffy M.A."/>
            <person name="Rodrigues J.M."/>
        </authorList>
    </citation>
    <scope>NUCLEOTIDE SEQUENCE [LARGE SCALE GENOMIC DNA]</scope>
    <source>
        <strain evidence="7">Binning01</strain>
    </source>
</reference>
<dbReference type="Gene3D" id="1.10.600.10">
    <property type="entry name" value="Farnesyl Diphosphate Synthase"/>
    <property type="match status" value="1"/>
</dbReference>